<dbReference type="InterPro" id="IPR035919">
    <property type="entry name" value="EAL_sf"/>
</dbReference>
<dbReference type="InterPro" id="IPR001633">
    <property type="entry name" value="EAL_dom"/>
</dbReference>
<keyword evidence="1" id="KW-0472">Membrane</keyword>
<dbReference type="CDD" id="cd01948">
    <property type="entry name" value="EAL"/>
    <property type="match status" value="1"/>
</dbReference>
<dbReference type="RefSeq" id="WP_130458467.1">
    <property type="nucleotide sequence ID" value="NZ_SHKM01000001.1"/>
</dbReference>
<evidence type="ECO:0000313" key="6">
    <source>
        <dbReference type="EMBL" id="RZT89808.1"/>
    </source>
</evidence>
<evidence type="ECO:0000259" key="4">
    <source>
        <dbReference type="PROSITE" id="PS50883"/>
    </source>
</evidence>
<feature type="domain" description="EAL" evidence="4">
    <location>
        <begin position="742"/>
        <end position="996"/>
    </location>
</feature>
<evidence type="ECO:0000259" key="2">
    <source>
        <dbReference type="PROSITE" id="PS50112"/>
    </source>
</evidence>
<sequence length="999" mass="111787">MPLRRSTYLLATLVGLLWLGLVVWISMDVLQSREMAMDAARRQGEALARVLESSLQGSIQKVDLRLQEFVRRHQYAVAAGRPREELEPELNRSLGMFPEALSFRVADTQGRYIYDASGVLASNVNIADRDYFRLLQDQPGAGLVVSGPMQSRVTGDWVLVAARRLQDEGGAFQGVVLASLRVKYFESLFGTLNLGPRDTIALWTRDMRLMARWPHLEARMGQPVANSPTQDFLQRGETSGSFIRTGELDGMDRLFVFRALPEHDFLVTVGYAIDDVLASWRHRALIYACLGLVLTVALAFTVLVWHRRFSAATALAQRMSRAAEEKNRESLALLDAIPDPAWLLDTQGTYLSVNEAFCRYAGRPMEEVIGHRVEDLFSEEETRRMTEGRLRVIEARSPLREEVWLDLPRGRVPFEFLRAPVFDAAGQVRALAGVAWDISSRYEAEERRRLITHVFDHSIEAILILDATGHIVTFNNAFAELSGYTVEESAGQQPDFLASPCNEPDFRAQIRATLDRGENWLGEAIARRKDGSDCPVWCNIGAIVNEQGAIVNKVAFVTDLSEKKAAQAQIETLSNVDQLTTLPNRQWFSRILGEWLQEGCQGALVLLDLDQLSRVNDAFGHAAGDELLRRVGERLRKGLRPHDILGRLGGDQFGILIDGRDDSRSVATVVRHLLDILAHPIQMQGSDVVTTACAGITLFPQDGNDVALLLRNVDTAMHHAKNSNLNSYHFFAPEMNQRVVERLRLESELRLALQLDQLELHYQPQVEIGSGQINGFEALLRWNHPELGMVSPADFIPLAEETRLILPIGAWVLKEACRQNRQWQDQGLPPMVVAVNLSALQFQENDLVAMVSAALMTSGLAPRWLELEITESVIMQEPERMVGILEELKCLGVRLSIDDFGTGYSSLSYLKRFPIDKIKIDRSFIRDVVSSQGDAAIVRMVIAMAGELERKVIAEGVETNEQLDFLRLHQCHEFQGFLCSRPVPALQVPELLAAGAEAI</sequence>
<feature type="domain" description="PAS" evidence="2">
    <location>
        <begin position="447"/>
        <end position="517"/>
    </location>
</feature>
<dbReference type="EMBL" id="SHKM01000001">
    <property type="protein sequence ID" value="RZT89808.1"/>
    <property type="molecule type" value="Genomic_DNA"/>
</dbReference>
<dbReference type="InterPro" id="IPR035965">
    <property type="entry name" value="PAS-like_dom_sf"/>
</dbReference>
<dbReference type="NCBIfam" id="TIGR00229">
    <property type="entry name" value="sensory_box"/>
    <property type="match status" value="2"/>
</dbReference>
<dbReference type="Pfam" id="PF00990">
    <property type="entry name" value="GGDEF"/>
    <property type="match status" value="1"/>
</dbReference>
<keyword evidence="7" id="KW-1185">Reference proteome</keyword>
<dbReference type="InterPro" id="IPR000014">
    <property type="entry name" value="PAS"/>
</dbReference>
<evidence type="ECO:0000256" key="1">
    <source>
        <dbReference type="SAM" id="Phobius"/>
    </source>
</evidence>
<dbReference type="InterPro" id="IPR052155">
    <property type="entry name" value="Biofilm_reg_signaling"/>
</dbReference>
<dbReference type="SMART" id="SM00091">
    <property type="entry name" value="PAS"/>
    <property type="match status" value="2"/>
</dbReference>
<dbReference type="SMART" id="SM00267">
    <property type="entry name" value="GGDEF"/>
    <property type="match status" value="1"/>
</dbReference>
<dbReference type="InterPro" id="IPR000700">
    <property type="entry name" value="PAS-assoc_C"/>
</dbReference>
<dbReference type="Gene3D" id="3.30.70.270">
    <property type="match status" value="1"/>
</dbReference>
<dbReference type="Gene3D" id="3.30.450.20">
    <property type="entry name" value="PAS domain"/>
    <property type="match status" value="4"/>
</dbReference>
<dbReference type="Pfam" id="PF08448">
    <property type="entry name" value="PAS_4"/>
    <property type="match status" value="1"/>
</dbReference>
<accession>A0ABY0IQF6</accession>
<keyword evidence="1" id="KW-1133">Transmembrane helix</keyword>
<protein>
    <submittedName>
        <fullName evidence="6">PAS domain S-box-containing protein/diguanylate cyclase (GGDEF)-like protein</fullName>
    </submittedName>
</protein>
<reference evidence="6 7" key="1">
    <citation type="submission" date="2019-02" db="EMBL/GenBank/DDBJ databases">
        <title>Genomic Encyclopedia of Type Strains, Phase IV (KMG-IV): sequencing the most valuable type-strain genomes for metagenomic binning, comparative biology and taxonomic classification.</title>
        <authorList>
            <person name="Goeker M."/>
        </authorList>
    </citation>
    <scope>NUCLEOTIDE SEQUENCE [LARGE SCALE GENOMIC DNA]</scope>
    <source>
        <strain evidence="6 7">DSM 21223</strain>
    </source>
</reference>
<dbReference type="Gene3D" id="3.20.20.450">
    <property type="entry name" value="EAL domain"/>
    <property type="match status" value="1"/>
</dbReference>
<dbReference type="InterPro" id="IPR043128">
    <property type="entry name" value="Rev_trsase/Diguanyl_cyclase"/>
</dbReference>
<dbReference type="Proteomes" id="UP000292136">
    <property type="component" value="Unassembled WGS sequence"/>
</dbReference>
<evidence type="ECO:0000313" key="7">
    <source>
        <dbReference type="Proteomes" id="UP000292136"/>
    </source>
</evidence>
<evidence type="ECO:0000259" key="3">
    <source>
        <dbReference type="PROSITE" id="PS50113"/>
    </source>
</evidence>
<dbReference type="InterPro" id="IPR029787">
    <property type="entry name" value="Nucleotide_cyclase"/>
</dbReference>
<dbReference type="CDD" id="cd12915">
    <property type="entry name" value="PDC2_DGC_like"/>
    <property type="match status" value="1"/>
</dbReference>
<dbReference type="InterPro" id="IPR054327">
    <property type="entry name" value="His-kinase-like_sensor"/>
</dbReference>
<feature type="domain" description="PAC" evidence="3">
    <location>
        <begin position="386"/>
        <end position="450"/>
    </location>
</feature>
<dbReference type="PANTHER" id="PTHR44757">
    <property type="entry name" value="DIGUANYLATE CYCLASE DGCP"/>
    <property type="match status" value="1"/>
</dbReference>
<dbReference type="CDD" id="cd00130">
    <property type="entry name" value="PAS"/>
    <property type="match status" value="2"/>
</dbReference>
<dbReference type="InterPro" id="IPR000160">
    <property type="entry name" value="GGDEF_dom"/>
</dbReference>
<dbReference type="PROSITE" id="PS50887">
    <property type="entry name" value="GGDEF"/>
    <property type="match status" value="1"/>
</dbReference>
<dbReference type="SMART" id="SM00052">
    <property type="entry name" value="EAL"/>
    <property type="match status" value="1"/>
</dbReference>
<dbReference type="PROSITE" id="PS50113">
    <property type="entry name" value="PAC"/>
    <property type="match status" value="2"/>
</dbReference>
<feature type="transmembrane region" description="Helical" evidence="1">
    <location>
        <begin position="6"/>
        <end position="27"/>
    </location>
</feature>
<feature type="domain" description="PAS" evidence="2">
    <location>
        <begin position="326"/>
        <end position="396"/>
    </location>
</feature>
<dbReference type="PROSITE" id="PS50112">
    <property type="entry name" value="PAS"/>
    <property type="match status" value="2"/>
</dbReference>
<dbReference type="CDD" id="cd01949">
    <property type="entry name" value="GGDEF"/>
    <property type="match status" value="1"/>
</dbReference>
<dbReference type="Pfam" id="PF13426">
    <property type="entry name" value="PAS_9"/>
    <property type="match status" value="1"/>
</dbReference>
<proteinExistence type="predicted"/>
<dbReference type="SUPFAM" id="SSF141868">
    <property type="entry name" value="EAL domain-like"/>
    <property type="match status" value="1"/>
</dbReference>
<dbReference type="CDD" id="cd12914">
    <property type="entry name" value="PDC1_DGC_like"/>
    <property type="match status" value="1"/>
</dbReference>
<dbReference type="SUPFAM" id="SSF55785">
    <property type="entry name" value="PYP-like sensor domain (PAS domain)"/>
    <property type="match status" value="2"/>
</dbReference>
<dbReference type="Pfam" id="PF22588">
    <property type="entry name" value="dCache_1_like"/>
    <property type="match status" value="1"/>
</dbReference>
<gene>
    <name evidence="6" type="ORF">EV678_0602</name>
</gene>
<feature type="transmembrane region" description="Helical" evidence="1">
    <location>
        <begin position="284"/>
        <end position="305"/>
    </location>
</feature>
<dbReference type="NCBIfam" id="TIGR00254">
    <property type="entry name" value="GGDEF"/>
    <property type="match status" value="1"/>
</dbReference>
<dbReference type="PROSITE" id="PS50883">
    <property type="entry name" value="EAL"/>
    <property type="match status" value="1"/>
</dbReference>
<organism evidence="6 7">
    <name type="scientific">Azospira oryzae</name>
    <dbReference type="NCBI Taxonomy" id="146939"/>
    <lineage>
        <taxon>Bacteria</taxon>
        <taxon>Pseudomonadati</taxon>
        <taxon>Pseudomonadota</taxon>
        <taxon>Betaproteobacteria</taxon>
        <taxon>Rhodocyclales</taxon>
        <taxon>Rhodocyclaceae</taxon>
        <taxon>Azospira</taxon>
    </lineage>
</organism>
<dbReference type="SUPFAM" id="SSF55073">
    <property type="entry name" value="Nucleotide cyclase"/>
    <property type="match status" value="1"/>
</dbReference>
<dbReference type="InterPro" id="IPR013656">
    <property type="entry name" value="PAS_4"/>
</dbReference>
<comment type="caution">
    <text evidence="6">The sequence shown here is derived from an EMBL/GenBank/DDBJ whole genome shotgun (WGS) entry which is preliminary data.</text>
</comment>
<dbReference type="PANTHER" id="PTHR44757:SF2">
    <property type="entry name" value="BIOFILM ARCHITECTURE MAINTENANCE PROTEIN MBAA"/>
    <property type="match status" value="1"/>
</dbReference>
<feature type="domain" description="GGDEF" evidence="5">
    <location>
        <begin position="600"/>
        <end position="733"/>
    </location>
</feature>
<feature type="domain" description="PAC" evidence="3">
    <location>
        <begin position="520"/>
        <end position="572"/>
    </location>
</feature>
<evidence type="ECO:0000259" key="5">
    <source>
        <dbReference type="PROSITE" id="PS50887"/>
    </source>
</evidence>
<name>A0ABY0IQF6_9RHOO</name>
<dbReference type="Pfam" id="PF00563">
    <property type="entry name" value="EAL"/>
    <property type="match status" value="1"/>
</dbReference>
<keyword evidence="1" id="KW-0812">Transmembrane</keyword>